<proteinExistence type="predicted"/>
<organism evidence="1 2">
    <name type="scientific">Merluccius polli</name>
    <name type="common">Benguela hake</name>
    <name type="synonym">Merluccius cadenati</name>
    <dbReference type="NCBI Taxonomy" id="89951"/>
    <lineage>
        <taxon>Eukaryota</taxon>
        <taxon>Metazoa</taxon>
        <taxon>Chordata</taxon>
        <taxon>Craniata</taxon>
        <taxon>Vertebrata</taxon>
        <taxon>Euteleostomi</taxon>
        <taxon>Actinopterygii</taxon>
        <taxon>Neopterygii</taxon>
        <taxon>Teleostei</taxon>
        <taxon>Neoteleostei</taxon>
        <taxon>Acanthomorphata</taxon>
        <taxon>Zeiogadaria</taxon>
        <taxon>Gadariae</taxon>
        <taxon>Gadiformes</taxon>
        <taxon>Gadoidei</taxon>
        <taxon>Merlucciidae</taxon>
        <taxon>Merluccius</taxon>
    </lineage>
</organism>
<dbReference type="InterPro" id="IPR021109">
    <property type="entry name" value="Peptidase_aspartic_dom_sf"/>
</dbReference>
<comment type="caution">
    <text evidence="1">The sequence shown here is derived from an EMBL/GenBank/DDBJ whole genome shotgun (WGS) entry which is preliminary data.</text>
</comment>
<reference evidence="1" key="1">
    <citation type="journal article" date="2023" name="Front. Mar. Sci.">
        <title>A new Merluccius polli reference genome to investigate the effects of global change in West African waters.</title>
        <authorList>
            <person name="Mateo J.L."/>
            <person name="Blanco-Fernandez C."/>
            <person name="Garcia-Vazquez E."/>
            <person name="Machado-Schiaffino G."/>
        </authorList>
    </citation>
    <scope>NUCLEOTIDE SEQUENCE</scope>
    <source>
        <strain evidence="1">C29</strain>
        <tissue evidence="1">Fin</tissue>
    </source>
</reference>
<accession>A0AA47PD42</accession>
<dbReference type="AlphaFoldDB" id="A0AA47PD42"/>
<name>A0AA47PD42_MERPO</name>
<gene>
    <name evidence="1" type="ORF">N1851_002360</name>
</gene>
<dbReference type="CDD" id="cd00303">
    <property type="entry name" value="retropepsin_like"/>
    <property type="match status" value="1"/>
</dbReference>
<evidence type="ECO:0000313" key="2">
    <source>
        <dbReference type="Proteomes" id="UP001174136"/>
    </source>
</evidence>
<protein>
    <submittedName>
        <fullName evidence="1">Uncharacterized protein</fullName>
    </submittedName>
</protein>
<dbReference type="EMBL" id="JAOPHQ010000291">
    <property type="protein sequence ID" value="KAK0155302.1"/>
    <property type="molecule type" value="Genomic_DNA"/>
</dbReference>
<keyword evidence="2" id="KW-1185">Reference proteome</keyword>
<dbReference type="SUPFAM" id="SSF50630">
    <property type="entry name" value="Acid proteases"/>
    <property type="match status" value="1"/>
</dbReference>
<dbReference type="Gene3D" id="2.40.70.10">
    <property type="entry name" value="Acid Proteases"/>
    <property type="match status" value="1"/>
</dbReference>
<sequence>MSYIQGNTSTPLGIGRGRGRSMMLQFDSPVKGGVVHVMGGERVLAEATSAGGDRVTSQSHHTVPTPSTQVTATLTQNSVSPSPDVVSQMSDIIQHVGQQLADSIVARLSPAFSPPTPSTPTVHTAPANVSAHSLDLSHVQLAPHRKVKEPPTFRGDDSDTVDVHEWEDLMRDYIKRTNVEPEQQAEEMLIHLRGRAKDVVKVAMRNCGIDVTLNPDAIYAPLRRHFAATQLPCAGVIHRICTAGKLVDLHQVEDGADPISVPPTGDIEDIESVFASACSSVPPDKTVIFQGTQRIQKSDSLFYTTVTAAGVSLKAMMDSGSTGCTLSVPAVQRLLQQNPDMRQYSADDVVIIGCGGHQVTPSAICDVEVEVYDCKMIIPMFVVPGQTDDMILGSNAIKTIIRLMRKTDGYWRLMSEPSSVFDEDCHHFFSLLSNTERWRGDTVPDKVGTLKLQRRVTLQPQSEHLVWGMLPASAPMSVGSTAEAGDESVFDGSVIAATSLVQSDKLSDCAPNVFDHDDSSHFCF</sequence>
<evidence type="ECO:0000313" key="1">
    <source>
        <dbReference type="EMBL" id="KAK0155302.1"/>
    </source>
</evidence>
<dbReference type="Proteomes" id="UP001174136">
    <property type="component" value="Unassembled WGS sequence"/>
</dbReference>